<dbReference type="Proteomes" id="UP000005336">
    <property type="component" value="Unassembled WGS sequence"/>
</dbReference>
<evidence type="ECO:0000313" key="4">
    <source>
        <dbReference type="Proteomes" id="UP000005336"/>
    </source>
</evidence>
<comment type="caution">
    <text evidence="3">The sequence shown here is derived from an EMBL/GenBank/DDBJ whole genome shotgun (WGS) entry which is preliminary data.</text>
</comment>
<dbReference type="STRING" id="1030841.HMPREF9370_2444"/>
<reference evidence="3 4" key="1">
    <citation type="submission" date="2011-06" db="EMBL/GenBank/DDBJ databases">
        <authorList>
            <person name="Muzny D."/>
            <person name="Qin X."/>
            <person name="Deng J."/>
            <person name="Jiang H."/>
            <person name="Liu Y."/>
            <person name="Qu J."/>
            <person name="Song X.-Z."/>
            <person name="Zhang L."/>
            <person name="Thornton R."/>
            <person name="Coyle M."/>
            <person name="Francisco L."/>
            <person name="Jackson L."/>
            <person name="Javaid M."/>
            <person name="Korchina V."/>
            <person name="Kovar C."/>
            <person name="Mata R."/>
            <person name="Mathew T."/>
            <person name="Ngo R."/>
            <person name="Nguyen L."/>
            <person name="Nguyen N."/>
            <person name="Okwuonu G."/>
            <person name="Ongeri F."/>
            <person name="Pham C."/>
            <person name="Simmons D."/>
            <person name="Wilczek-Boney K."/>
            <person name="Hale W."/>
            <person name="Jakkamsetti A."/>
            <person name="Pham P."/>
            <person name="Ruth R."/>
            <person name="San Lucas F."/>
            <person name="Warren J."/>
            <person name="Zhang J."/>
            <person name="Zhao Z."/>
            <person name="Zhou C."/>
            <person name="Zhu D."/>
            <person name="Lee S."/>
            <person name="Bess C."/>
            <person name="Blankenburg K."/>
            <person name="Forbes L."/>
            <person name="Fu Q."/>
            <person name="Gubbala S."/>
            <person name="Hirani K."/>
            <person name="Jayaseelan J.C."/>
            <person name="Lara F."/>
            <person name="Munidasa M."/>
            <person name="Palculict T."/>
            <person name="Patil S."/>
            <person name="Pu L.-L."/>
            <person name="Saada N."/>
            <person name="Tang L."/>
            <person name="Weissenberger G."/>
            <person name="Zhu Y."/>
            <person name="Hemphill L."/>
            <person name="Shang Y."/>
            <person name="Youmans B."/>
            <person name="Ayvaz T."/>
            <person name="Ross M."/>
            <person name="Santibanez J."/>
            <person name="Aqrawi P."/>
            <person name="Gross S."/>
            <person name="Joshi V."/>
            <person name="Fowler G."/>
            <person name="Nazareth L."/>
            <person name="Reid J."/>
            <person name="Worley K."/>
            <person name="Petrosino J."/>
            <person name="Highlander S."/>
            <person name="Gibbs R."/>
        </authorList>
    </citation>
    <scope>NUCLEOTIDE SEQUENCE [LARGE SCALE GENOMIC DNA]</scope>
    <source>
        <strain evidence="3 4">9715</strain>
    </source>
</reference>
<keyword evidence="1" id="KW-0732">Signal</keyword>
<dbReference type="InterPro" id="IPR003646">
    <property type="entry name" value="SH3-like_bac-type"/>
</dbReference>
<feature type="chain" id="PRO_5003462744" evidence="1">
    <location>
        <begin position="22"/>
        <end position="91"/>
    </location>
</feature>
<accession>G4CTN4</accession>
<organism evidence="3 4">
    <name type="scientific">Neisseria wadsworthii 9715</name>
    <dbReference type="NCBI Taxonomy" id="1030841"/>
    <lineage>
        <taxon>Bacteria</taxon>
        <taxon>Pseudomonadati</taxon>
        <taxon>Pseudomonadota</taxon>
        <taxon>Betaproteobacteria</taxon>
        <taxon>Neisseriales</taxon>
        <taxon>Neisseriaceae</taxon>
        <taxon>Neisseria</taxon>
    </lineage>
</organism>
<evidence type="ECO:0000313" key="3">
    <source>
        <dbReference type="EMBL" id="EGZ44139.1"/>
    </source>
</evidence>
<sequence length="91" mass="9857">MKSAFSIIAGMAIFACSHAYAASCLINDASGMPVNVRTDPDGQLIGQLKNGTRVQSDLSSVGGWVYISWDKPLLNNANSGWVYRSFLRCNK</sequence>
<name>G4CTN4_9NEIS</name>
<dbReference type="RefSeq" id="WP_009117584.1">
    <property type="nucleotide sequence ID" value="NZ_JH165159.1"/>
</dbReference>
<dbReference type="PATRIC" id="fig|1030841.3.peg.2433"/>
<keyword evidence="4" id="KW-1185">Reference proteome</keyword>
<dbReference type="Gene3D" id="2.30.30.40">
    <property type="entry name" value="SH3 Domains"/>
    <property type="match status" value="1"/>
</dbReference>
<evidence type="ECO:0000256" key="1">
    <source>
        <dbReference type="SAM" id="SignalP"/>
    </source>
</evidence>
<feature type="domain" description="SH3b" evidence="2">
    <location>
        <begin position="34"/>
        <end position="87"/>
    </location>
</feature>
<proteinExistence type="predicted"/>
<protein>
    <submittedName>
        <fullName evidence="3">Cell wall-associated hydrolase</fullName>
    </submittedName>
</protein>
<dbReference type="HOGENOM" id="CLU_2423910_0_0_4"/>
<keyword evidence="3" id="KW-0378">Hydrolase</keyword>
<dbReference type="AlphaFoldDB" id="G4CTN4"/>
<dbReference type="Pfam" id="PF08239">
    <property type="entry name" value="SH3_3"/>
    <property type="match status" value="1"/>
</dbReference>
<evidence type="ECO:0000259" key="2">
    <source>
        <dbReference type="Pfam" id="PF08239"/>
    </source>
</evidence>
<dbReference type="PROSITE" id="PS51257">
    <property type="entry name" value="PROKAR_LIPOPROTEIN"/>
    <property type="match status" value="1"/>
</dbReference>
<dbReference type="OrthoDB" id="8602948at2"/>
<feature type="signal peptide" evidence="1">
    <location>
        <begin position="1"/>
        <end position="21"/>
    </location>
</feature>
<dbReference type="GO" id="GO:0016787">
    <property type="term" value="F:hydrolase activity"/>
    <property type="evidence" value="ECO:0007669"/>
    <property type="project" value="UniProtKB-KW"/>
</dbReference>
<dbReference type="EMBL" id="AGAZ01000079">
    <property type="protein sequence ID" value="EGZ44139.1"/>
    <property type="molecule type" value="Genomic_DNA"/>
</dbReference>
<gene>
    <name evidence="3" type="primary">spr</name>
    <name evidence="3" type="ORF">HMPREF9370_2444</name>
</gene>